<dbReference type="EMBL" id="CAMKVN010001852">
    <property type="protein sequence ID" value="CAI2178433.1"/>
    <property type="molecule type" value="Genomic_DNA"/>
</dbReference>
<reference evidence="2" key="1">
    <citation type="submission" date="2022-08" db="EMBL/GenBank/DDBJ databases">
        <authorList>
            <person name="Kallberg Y."/>
            <person name="Tangrot J."/>
            <person name="Rosling A."/>
        </authorList>
    </citation>
    <scope>NUCLEOTIDE SEQUENCE</scope>
    <source>
        <strain evidence="2">Wild A</strain>
    </source>
</reference>
<dbReference type="Proteomes" id="UP001153678">
    <property type="component" value="Unassembled WGS sequence"/>
</dbReference>
<dbReference type="InterPro" id="IPR041698">
    <property type="entry name" value="Methyltransf_25"/>
</dbReference>
<comment type="caution">
    <text evidence="2">The sequence shown here is derived from an EMBL/GenBank/DDBJ whole genome shotgun (WGS) entry which is preliminary data.</text>
</comment>
<keyword evidence="3" id="KW-1185">Reference proteome</keyword>
<organism evidence="2 3">
    <name type="scientific">Funneliformis geosporum</name>
    <dbReference type="NCBI Taxonomy" id="1117311"/>
    <lineage>
        <taxon>Eukaryota</taxon>
        <taxon>Fungi</taxon>
        <taxon>Fungi incertae sedis</taxon>
        <taxon>Mucoromycota</taxon>
        <taxon>Glomeromycotina</taxon>
        <taxon>Glomeromycetes</taxon>
        <taxon>Glomerales</taxon>
        <taxon>Glomeraceae</taxon>
        <taxon>Funneliformis</taxon>
    </lineage>
</organism>
<dbReference type="Gene3D" id="3.40.50.150">
    <property type="entry name" value="Vaccinia Virus protein VP39"/>
    <property type="match status" value="1"/>
</dbReference>
<dbReference type="CDD" id="cd02440">
    <property type="entry name" value="AdoMet_MTases"/>
    <property type="match status" value="1"/>
</dbReference>
<accession>A0A9W4WQ09</accession>
<dbReference type="AlphaFoldDB" id="A0A9W4WQ09"/>
<feature type="domain" description="Methyltransferase" evidence="1">
    <location>
        <begin position="93"/>
        <end position="184"/>
    </location>
</feature>
<name>A0A9W4WQ09_9GLOM</name>
<evidence type="ECO:0000313" key="3">
    <source>
        <dbReference type="Proteomes" id="UP001153678"/>
    </source>
</evidence>
<sequence>MSVGTYNYRKESRKISLSLLQSIGFQDQGFGDILDKFRIINNRRFHNVTSKYSFPNDEIEIGRMELSHLLLKNAYGSNFSSPVNDKLRDGISVLDVGCGAGHWVIENAKDYPNSTFVGLDMSPIFPTENKPRNAGFIECNVLEGLPFPSNTFDFVHQKFLYAAFSEKQWLQVIKEIARVLKPSGYAEFMEVEPYPLNAGPINKEISEKYVQYHKSNDLCLGIAFKLKDMMDTTKSFGEVKIEKRILAVGKWGGNFGELMLIYLSMTTESSSALMLECSKQKHDKMFKTYFEEFEEYKSSFVYKRFYAQKRQPFIITD</sequence>
<gene>
    <name evidence="2" type="ORF">FWILDA_LOCUS8583</name>
</gene>
<dbReference type="GO" id="GO:0008168">
    <property type="term" value="F:methyltransferase activity"/>
    <property type="evidence" value="ECO:0007669"/>
    <property type="project" value="TreeGrafter"/>
</dbReference>
<protein>
    <submittedName>
        <fullName evidence="2">18384_t:CDS:1</fullName>
    </submittedName>
</protein>
<evidence type="ECO:0000313" key="2">
    <source>
        <dbReference type="EMBL" id="CAI2178433.1"/>
    </source>
</evidence>
<dbReference type="SUPFAM" id="SSF53335">
    <property type="entry name" value="S-adenosyl-L-methionine-dependent methyltransferases"/>
    <property type="match status" value="1"/>
</dbReference>
<dbReference type="PANTHER" id="PTHR43591:SF24">
    <property type="entry name" value="2-METHOXY-6-POLYPRENYL-1,4-BENZOQUINOL METHYLASE, MITOCHONDRIAL"/>
    <property type="match status" value="1"/>
</dbReference>
<dbReference type="PANTHER" id="PTHR43591">
    <property type="entry name" value="METHYLTRANSFERASE"/>
    <property type="match status" value="1"/>
</dbReference>
<dbReference type="Pfam" id="PF13649">
    <property type="entry name" value="Methyltransf_25"/>
    <property type="match status" value="1"/>
</dbReference>
<proteinExistence type="predicted"/>
<dbReference type="OrthoDB" id="2013972at2759"/>
<evidence type="ECO:0000259" key="1">
    <source>
        <dbReference type="Pfam" id="PF13649"/>
    </source>
</evidence>
<dbReference type="InterPro" id="IPR029063">
    <property type="entry name" value="SAM-dependent_MTases_sf"/>
</dbReference>